<proteinExistence type="predicted"/>
<sequence length="240" mass="26158">MRALLTFGLLLLGGCTHTSPKTDISGIWINQTILDAAALSQSLNTQGSNLEWNIDIHAGKAQVSSGFEMAEGNLLQTSPDAWTVDYGGYSSDALRLDGKQLIQLGKEHMKEQVFSRPIDTAKTEERWGSTFRRALNAAYMGGKWRIIEGPGTGETVTFTADGQVSGLAKTDRYELCLDGDCASQGAGNNTLFLTNGDVGNTWIFVRKGKQMEILQAINGAQNDEIPTFTPGPRQWLLEQQ</sequence>
<evidence type="ECO:0000313" key="1">
    <source>
        <dbReference type="EMBL" id="MFJ2678096.1"/>
    </source>
</evidence>
<dbReference type="RefSeq" id="WP_181643012.1">
    <property type="nucleotide sequence ID" value="NZ_JAAOWU010000002.1"/>
</dbReference>
<accession>A0ABW8DWX7</accession>
<dbReference type="Proteomes" id="UP001617213">
    <property type="component" value="Unassembled WGS sequence"/>
</dbReference>
<organism evidence="1 2">
    <name type="scientific">Pseudomonas sivasensis</name>
    <dbReference type="NCBI Taxonomy" id="1880678"/>
    <lineage>
        <taxon>Bacteria</taxon>
        <taxon>Pseudomonadati</taxon>
        <taxon>Pseudomonadota</taxon>
        <taxon>Gammaproteobacteria</taxon>
        <taxon>Pseudomonadales</taxon>
        <taxon>Pseudomonadaceae</taxon>
        <taxon>Pseudomonas</taxon>
    </lineage>
</organism>
<name>A0ABW8DWX7_9PSED</name>
<reference evidence="1 2" key="1">
    <citation type="submission" date="2024-10" db="EMBL/GenBank/DDBJ databases">
        <title>The Natural Products Discovery Center: Release of the First 8490 Sequenced Strains for Exploring Actinobacteria Biosynthetic Diversity.</title>
        <authorList>
            <person name="Kalkreuter E."/>
            <person name="Kautsar S.A."/>
            <person name="Yang D."/>
            <person name="Bader C.D."/>
            <person name="Teijaro C.N."/>
            <person name="Fluegel L."/>
            <person name="Davis C.M."/>
            <person name="Simpson J.R."/>
            <person name="Lauterbach L."/>
            <person name="Steele A.D."/>
            <person name="Gui C."/>
            <person name="Meng S."/>
            <person name="Li G."/>
            <person name="Viehrig K."/>
            <person name="Ye F."/>
            <person name="Su P."/>
            <person name="Kiefer A.F."/>
            <person name="Nichols A."/>
            <person name="Cepeda A.J."/>
            <person name="Yan W."/>
            <person name="Fan B."/>
            <person name="Jiang Y."/>
            <person name="Adhikari A."/>
            <person name="Zheng C.-J."/>
            <person name="Schuster L."/>
            <person name="Cowan T.M."/>
            <person name="Smanski M.J."/>
            <person name="Chevrette M.G."/>
            <person name="De Carvalho L.P.S."/>
            <person name="Shen B."/>
        </authorList>
    </citation>
    <scope>NUCLEOTIDE SEQUENCE [LARGE SCALE GENOMIC DNA]</scope>
    <source>
        <strain evidence="1 2">NPDC087581</strain>
    </source>
</reference>
<protein>
    <recommendedName>
        <fullName evidence="3">Lipoprotein</fullName>
    </recommendedName>
</protein>
<comment type="caution">
    <text evidence="1">The sequence shown here is derived from an EMBL/GenBank/DDBJ whole genome shotgun (WGS) entry which is preliminary data.</text>
</comment>
<evidence type="ECO:0000313" key="2">
    <source>
        <dbReference type="Proteomes" id="UP001617213"/>
    </source>
</evidence>
<gene>
    <name evidence="1" type="ORF">ACIOWJ_08365</name>
</gene>
<evidence type="ECO:0008006" key="3">
    <source>
        <dbReference type="Google" id="ProtNLM"/>
    </source>
</evidence>
<dbReference type="PROSITE" id="PS51257">
    <property type="entry name" value="PROKAR_LIPOPROTEIN"/>
    <property type="match status" value="1"/>
</dbReference>
<dbReference type="EMBL" id="JBIUWZ010000008">
    <property type="protein sequence ID" value="MFJ2678096.1"/>
    <property type="molecule type" value="Genomic_DNA"/>
</dbReference>
<keyword evidence="2" id="KW-1185">Reference proteome</keyword>